<keyword evidence="1" id="KW-0472">Membrane</keyword>
<organism evidence="2 3">
    <name type="scientific">Fusarium oxysporum f. sp. cubense (strain race 1)</name>
    <name type="common">Panama disease fungus</name>
    <dbReference type="NCBI Taxonomy" id="1229664"/>
    <lineage>
        <taxon>Eukaryota</taxon>
        <taxon>Fungi</taxon>
        <taxon>Dikarya</taxon>
        <taxon>Ascomycota</taxon>
        <taxon>Pezizomycotina</taxon>
        <taxon>Sordariomycetes</taxon>
        <taxon>Hypocreomycetidae</taxon>
        <taxon>Hypocreales</taxon>
        <taxon>Nectriaceae</taxon>
        <taxon>Fusarium</taxon>
        <taxon>Fusarium oxysporum species complex</taxon>
    </lineage>
</organism>
<reference evidence="3" key="1">
    <citation type="submission" date="2012-09" db="EMBL/GenBank/DDBJ databases">
        <title>Genome sequencing and comparative transcriptomics of race 1 and race 4 of banana pathogen: Fusarium oxysporum f. sp. cubense.</title>
        <authorList>
            <person name="Fang X."/>
            <person name="Huang J."/>
        </authorList>
    </citation>
    <scope>NUCLEOTIDE SEQUENCE [LARGE SCALE GENOMIC DNA]</scope>
    <source>
        <strain evidence="3">race 1</strain>
    </source>
</reference>
<dbReference type="AlphaFoldDB" id="N4UU00"/>
<gene>
    <name evidence="2" type="ORF">FOC1_g10000158</name>
</gene>
<evidence type="ECO:0000313" key="3">
    <source>
        <dbReference type="Proteomes" id="UP000016928"/>
    </source>
</evidence>
<evidence type="ECO:0000256" key="1">
    <source>
        <dbReference type="SAM" id="Phobius"/>
    </source>
</evidence>
<keyword evidence="1" id="KW-1133">Transmembrane helix</keyword>
<sequence length="56" mass="6599">KTILIYPSYKPYYYLFTSPSLTPIINNTLLLLLPLLYKPTKSLKPSFPYYISLLNR</sequence>
<proteinExistence type="predicted"/>
<name>N4UU00_FUSC1</name>
<keyword evidence="1" id="KW-0812">Transmembrane</keyword>
<protein>
    <submittedName>
        <fullName evidence="2">Uncharacterized protein</fullName>
    </submittedName>
</protein>
<evidence type="ECO:0000313" key="2">
    <source>
        <dbReference type="EMBL" id="ENH74797.1"/>
    </source>
</evidence>
<dbReference type="VEuPathDB" id="FungiDB:FOC1_g10000158"/>
<dbReference type="HOGENOM" id="CLU_3019838_0_0_1"/>
<feature type="transmembrane region" description="Helical" evidence="1">
    <location>
        <begin position="12"/>
        <end position="37"/>
    </location>
</feature>
<accession>N4UU00</accession>
<dbReference type="EMBL" id="KB730013">
    <property type="protein sequence ID" value="ENH74797.1"/>
    <property type="molecule type" value="Genomic_DNA"/>
</dbReference>
<reference evidence="3" key="2">
    <citation type="journal article" date="2014" name="PLoS ONE">
        <title>Genome and Transcriptome Analysis of the Fungal Pathogen Fusarium oxysporum f. sp. cubense Causing Banana Vascular Wilt Disease.</title>
        <authorList>
            <person name="Guo L."/>
            <person name="Han L."/>
            <person name="Yang L."/>
            <person name="Zeng H."/>
            <person name="Fan D."/>
            <person name="Zhu Y."/>
            <person name="Feng Y."/>
            <person name="Wang G."/>
            <person name="Peng C."/>
            <person name="Jiang X."/>
            <person name="Zhou D."/>
            <person name="Ni P."/>
            <person name="Liang C."/>
            <person name="Liu L."/>
            <person name="Wang J."/>
            <person name="Mao C."/>
            <person name="Fang X."/>
            <person name="Peng M."/>
            <person name="Huang J."/>
        </authorList>
    </citation>
    <scope>NUCLEOTIDE SEQUENCE [LARGE SCALE GENOMIC DNA]</scope>
    <source>
        <strain evidence="3">race 1</strain>
    </source>
</reference>
<feature type="non-terminal residue" evidence="2">
    <location>
        <position position="1"/>
    </location>
</feature>
<dbReference type="Proteomes" id="UP000016928">
    <property type="component" value="Unassembled WGS sequence"/>
</dbReference>